<reference evidence="1 2" key="2">
    <citation type="submission" date="2010-03" db="EMBL/GenBank/DDBJ databases">
        <authorList>
            <person name="Pajon A."/>
        </authorList>
    </citation>
    <scope>NUCLEOTIDE SEQUENCE [LARGE SCALE GENOMIC DNA]</scope>
    <source>
        <strain evidence="1 2">SSC/2</strain>
    </source>
</reference>
<evidence type="ECO:0000313" key="1">
    <source>
        <dbReference type="EMBL" id="CBL37493.1"/>
    </source>
</evidence>
<proteinExistence type="predicted"/>
<evidence type="ECO:0000313" key="2">
    <source>
        <dbReference type="Proteomes" id="UP000008960"/>
    </source>
</evidence>
<dbReference type="EMBL" id="FP929061">
    <property type="protein sequence ID" value="CBL37493.1"/>
    <property type="molecule type" value="Genomic_DNA"/>
</dbReference>
<dbReference type="KEGG" id="bprl:CL2_04180"/>
<protein>
    <submittedName>
        <fullName evidence="1">Uncharacterized protein</fullName>
    </submittedName>
</protein>
<name>D4MXZ8_ANAHA</name>
<accession>D4MXZ8</accession>
<dbReference type="AlphaFoldDB" id="D4MXZ8"/>
<gene>
    <name evidence="1" type="ORF">CL2_04180</name>
</gene>
<dbReference type="Proteomes" id="UP000008960">
    <property type="component" value="Chromosome"/>
</dbReference>
<organism evidence="1 2">
    <name type="scientific">Anaerostipes hadrus</name>
    <dbReference type="NCBI Taxonomy" id="649756"/>
    <lineage>
        <taxon>Bacteria</taxon>
        <taxon>Bacillati</taxon>
        <taxon>Bacillota</taxon>
        <taxon>Clostridia</taxon>
        <taxon>Lachnospirales</taxon>
        <taxon>Lachnospiraceae</taxon>
        <taxon>Anaerostipes</taxon>
    </lineage>
</organism>
<sequence>MKATPRSPPIIKKVSPWLATQLNSA</sequence>
<reference evidence="1 2" key="1">
    <citation type="submission" date="2010-03" db="EMBL/GenBank/DDBJ databases">
        <title>The genome sequence of Clostridiales sp. SSC/2.</title>
        <authorList>
            <consortium name="metaHIT consortium -- http://www.metahit.eu/"/>
            <person name="Pajon A."/>
            <person name="Turner K."/>
            <person name="Parkhill J."/>
            <person name="Duncan S."/>
            <person name="Flint H."/>
        </authorList>
    </citation>
    <scope>NUCLEOTIDE SEQUENCE [LARGE SCALE GENOMIC DNA]</scope>
    <source>
        <strain evidence="1 2">SSC/2</strain>
    </source>
</reference>